<dbReference type="EMBL" id="VIFX01000003">
    <property type="protein sequence ID" value="TQR88010.1"/>
    <property type="molecule type" value="Genomic_DNA"/>
</dbReference>
<dbReference type="RefSeq" id="WP_142550619.1">
    <property type="nucleotide sequence ID" value="NZ_VIFX01000003.1"/>
</dbReference>
<gene>
    <name evidence="1" type="ORF">D8S82_02785</name>
</gene>
<reference evidence="1 2" key="1">
    <citation type="submission" date="2018-10" db="EMBL/GenBank/DDBJ databases">
        <title>Draft genome of Mycobacterium hodleri strain B.</title>
        <authorList>
            <person name="Amande T.J."/>
            <person name="Mcgenity T.J."/>
        </authorList>
    </citation>
    <scope>NUCLEOTIDE SEQUENCE [LARGE SCALE GENOMIC DNA]</scope>
    <source>
        <strain evidence="1 2">B</strain>
    </source>
</reference>
<comment type="caution">
    <text evidence="1">The sequence shown here is derived from an EMBL/GenBank/DDBJ whole genome shotgun (WGS) entry which is preliminary data.</text>
</comment>
<keyword evidence="2" id="KW-1185">Reference proteome</keyword>
<dbReference type="AlphaFoldDB" id="A0A544W6Y9"/>
<sequence>MALDRTRPTVTVCRGCCCGTAKKHPDTDHESQLGMLRELMQDVADLRVTDCLGPCERSNVLVVTPSEGGHQRGGRSTWLGYVFNEEAGSDIAGWLRDGGPGLADFPRSLRRYRFERLRKATRRRL</sequence>
<accession>A0A544W6Y9</accession>
<name>A0A544W6Y9_9MYCO</name>
<proteinExistence type="predicted"/>
<protein>
    <submittedName>
        <fullName evidence="1">(2Fe-2S) ferredoxin domain-containing protein</fullName>
    </submittedName>
</protein>
<evidence type="ECO:0000313" key="2">
    <source>
        <dbReference type="Proteomes" id="UP000315759"/>
    </source>
</evidence>
<dbReference type="Proteomes" id="UP000315759">
    <property type="component" value="Unassembled WGS sequence"/>
</dbReference>
<organism evidence="1 2">
    <name type="scientific">Mycolicibacterium hodleri</name>
    <dbReference type="NCBI Taxonomy" id="49897"/>
    <lineage>
        <taxon>Bacteria</taxon>
        <taxon>Bacillati</taxon>
        <taxon>Actinomycetota</taxon>
        <taxon>Actinomycetes</taxon>
        <taxon>Mycobacteriales</taxon>
        <taxon>Mycobacteriaceae</taxon>
        <taxon>Mycolicibacterium</taxon>
    </lineage>
</organism>
<evidence type="ECO:0000313" key="1">
    <source>
        <dbReference type="EMBL" id="TQR88010.1"/>
    </source>
</evidence>